<dbReference type="PANTHER" id="PTHR46797">
    <property type="entry name" value="HTH-TYPE TRANSCRIPTIONAL REGULATOR"/>
    <property type="match status" value="1"/>
</dbReference>
<dbReference type="EMBL" id="JASGCB010000005">
    <property type="protein sequence ID" value="MDI9259563.1"/>
    <property type="molecule type" value="Genomic_DNA"/>
</dbReference>
<dbReference type="Gene3D" id="1.10.260.40">
    <property type="entry name" value="lambda repressor-like DNA-binding domains"/>
    <property type="match status" value="1"/>
</dbReference>
<protein>
    <submittedName>
        <fullName evidence="4">Helix-turn-helix transcriptional regulator</fullName>
    </submittedName>
</protein>
<reference evidence="4 5" key="1">
    <citation type="submission" date="2023-04" db="EMBL/GenBank/DDBJ databases">
        <title>A. sendaiensis sub sp. chiapanensis a novel subspecie with specific adaptation in bacterial cell wall isolated from an active volcano.</title>
        <authorList>
            <person name="Alvarez Gutierrez P.E."/>
            <person name="Ortiz Cortes L.Y."/>
        </authorList>
    </citation>
    <scope>NUCLEOTIDE SEQUENCE [LARGE SCALE GENOMIC DNA]</scope>
    <source>
        <strain evidence="4 5">PA2</strain>
    </source>
</reference>
<proteinExistence type="predicted"/>
<keyword evidence="1" id="KW-0238">DNA-binding</keyword>
<dbReference type="Proteomes" id="UP001529245">
    <property type="component" value="Unassembled WGS sequence"/>
</dbReference>
<dbReference type="PROSITE" id="PS50943">
    <property type="entry name" value="HTH_CROC1"/>
    <property type="match status" value="1"/>
</dbReference>
<keyword evidence="5" id="KW-1185">Reference proteome</keyword>
<evidence type="ECO:0000256" key="1">
    <source>
        <dbReference type="ARBA" id="ARBA00023125"/>
    </source>
</evidence>
<dbReference type="InterPro" id="IPR001387">
    <property type="entry name" value="Cro/C1-type_HTH"/>
</dbReference>
<dbReference type="SUPFAM" id="SSF47413">
    <property type="entry name" value="lambda repressor-like DNA-binding domains"/>
    <property type="match status" value="1"/>
</dbReference>
<evidence type="ECO:0000313" key="5">
    <source>
        <dbReference type="Proteomes" id="UP001529245"/>
    </source>
</evidence>
<evidence type="ECO:0000256" key="2">
    <source>
        <dbReference type="SAM" id="MobiDB-lite"/>
    </source>
</evidence>
<dbReference type="SMART" id="SM00530">
    <property type="entry name" value="HTH_XRE"/>
    <property type="match status" value="1"/>
</dbReference>
<evidence type="ECO:0000259" key="3">
    <source>
        <dbReference type="PROSITE" id="PS50943"/>
    </source>
</evidence>
<sequence length="86" mass="9078">MAELAQRLRYYRKLRGLSVRELAERAGVSVSYIYAIESGARGSNAAKLGLIAEALGVSLSDLWGDAPRQPASPSSADDAPPSSDEA</sequence>
<dbReference type="PANTHER" id="PTHR46797:SF1">
    <property type="entry name" value="METHYLPHOSPHONATE SYNTHASE"/>
    <property type="match status" value="1"/>
</dbReference>
<organism evidence="4 5">
    <name type="scientific">Alicyclobacillus sendaiensis PA2</name>
    <dbReference type="NCBI Taxonomy" id="3029425"/>
    <lineage>
        <taxon>Bacteria</taxon>
        <taxon>Bacillati</taxon>
        <taxon>Bacillota</taxon>
        <taxon>Bacilli</taxon>
        <taxon>Bacillales</taxon>
        <taxon>Alicyclobacillaceae</taxon>
        <taxon>Alicyclobacillus</taxon>
    </lineage>
</organism>
<gene>
    <name evidence="4" type="ORF">QID03_05125</name>
</gene>
<name>A0ABT6XWY6_ALISE</name>
<dbReference type="CDD" id="cd00093">
    <property type="entry name" value="HTH_XRE"/>
    <property type="match status" value="1"/>
</dbReference>
<evidence type="ECO:0000313" key="4">
    <source>
        <dbReference type="EMBL" id="MDI9259563.1"/>
    </source>
</evidence>
<feature type="region of interest" description="Disordered" evidence="2">
    <location>
        <begin position="65"/>
        <end position="86"/>
    </location>
</feature>
<dbReference type="InterPro" id="IPR050807">
    <property type="entry name" value="TransReg_Diox_bact_type"/>
</dbReference>
<dbReference type="InterPro" id="IPR010982">
    <property type="entry name" value="Lambda_DNA-bd_dom_sf"/>
</dbReference>
<dbReference type="Pfam" id="PF01381">
    <property type="entry name" value="HTH_3"/>
    <property type="match status" value="1"/>
</dbReference>
<accession>A0ABT6XWY6</accession>
<dbReference type="RefSeq" id="WP_283203117.1">
    <property type="nucleotide sequence ID" value="NZ_JASGCB010000005.1"/>
</dbReference>
<feature type="domain" description="HTH cro/C1-type" evidence="3">
    <location>
        <begin position="8"/>
        <end position="62"/>
    </location>
</feature>
<comment type="caution">
    <text evidence="4">The sequence shown here is derived from an EMBL/GenBank/DDBJ whole genome shotgun (WGS) entry which is preliminary data.</text>
</comment>